<proteinExistence type="inferred from homology"/>
<dbReference type="PRINTS" id="PR00154">
    <property type="entry name" value="AMPBINDING"/>
</dbReference>
<protein>
    <submittedName>
        <fullName evidence="5">Fatty-acyl-CoA synthase</fullName>
    </submittedName>
</protein>
<evidence type="ECO:0000313" key="6">
    <source>
        <dbReference type="Proteomes" id="UP000183508"/>
    </source>
</evidence>
<dbReference type="InterPro" id="IPR000873">
    <property type="entry name" value="AMP-dep_synth/lig_dom"/>
</dbReference>
<dbReference type="GO" id="GO:0031956">
    <property type="term" value="F:medium-chain fatty acid-CoA ligase activity"/>
    <property type="evidence" value="ECO:0007669"/>
    <property type="project" value="TreeGrafter"/>
</dbReference>
<evidence type="ECO:0000313" key="5">
    <source>
        <dbReference type="EMBL" id="SFV02586.1"/>
    </source>
</evidence>
<dbReference type="AlphaFoldDB" id="A0A1I7KZ74"/>
<keyword evidence="6" id="KW-1185">Reference proteome</keyword>
<name>A0A1I7KZ74_9BACL</name>
<reference evidence="6" key="1">
    <citation type="submission" date="2016-10" db="EMBL/GenBank/DDBJ databases">
        <authorList>
            <person name="Varghese N."/>
        </authorList>
    </citation>
    <scope>NUCLEOTIDE SEQUENCE [LARGE SCALE GENOMIC DNA]</scope>
    <source>
        <strain evidence="6">DSM 17980</strain>
    </source>
</reference>
<dbReference type="InterPro" id="IPR025110">
    <property type="entry name" value="AMP-bd_C"/>
</dbReference>
<gene>
    <name evidence="5" type="ORF">SAMN05421543_12132</name>
</gene>
<dbReference type="EMBL" id="FPBV01000021">
    <property type="protein sequence ID" value="SFV02586.1"/>
    <property type="molecule type" value="Genomic_DNA"/>
</dbReference>
<evidence type="ECO:0000259" key="4">
    <source>
        <dbReference type="Pfam" id="PF13193"/>
    </source>
</evidence>
<dbReference type="eggNOG" id="COG0318">
    <property type="taxonomic scope" value="Bacteria"/>
</dbReference>
<dbReference type="InterPro" id="IPR042099">
    <property type="entry name" value="ANL_N_sf"/>
</dbReference>
<feature type="domain" description="AMP-binding enzyme C-terminal" evidence="4">
    <location>
        <begin position="486"/>
        <end position="563"/>
    </location>
</feature>
<feature type="domain" description="AMP-dependent synthetase/ligase" evidence="3">
    <location>
        <begin position="31"/>
        <end position="435"/>
    </location>
</feature>
<keyword evidence="2" id="KW-0436">Ligase</keyword>
<dbReference type="InterPro" id="IPR045851">
    <property type="entry name" value="AMP-bd_C_sf"/>
</dbReference>
<dbReference type="SUPFAM" id="SSF56801">
    <property type="entry name" value="Acetyl-CoA synthetase-like"/>
    <property type="match status" value="1"/>
</dbReference>
<evidence type="ECO:0000256" key="1">
    <source>
        <dbReference type="ARBA" id="ARBA00006432"/>
    </source>
</evidence>
<sequence>MTRPIPTPQERRQALEAQYPVWPRHTFASHFHVQCQRYAERPFLITPDAKFTYAQVWQEAWRIAKSLLSLGVRRRQHVAVLMANDPEFVFTAIAISLVGAVCIPINTMLREDELAYILEQSDTNWLLMHQTASGIRHADAVARILAHRPIGPDKMMKGVVCIPNFAGAGGSNEASPLPDGFEPWADFLARADRVSDDEVTARWRASEYPDEVAYIIYTSGSTGLPKGVMLTHDMFLRCAYSTCLSRAIEDGRRIFTALPMYHVFAFEEGLLAASFVGGCVITCRDFSPLLSLQLMERYEANDFLCVPSMLVAIVNHPEVRNFHLPHLFALMCAAAPAPVPVWERAVEVLGVTEICTAYGGTEVTASTVHTEVGDPIEIVVTRVGRIKPAGVTGLPEFGGANVEYKVIDPHTLEDLPPGSVGELCARGNTVTRGYYNNPEETALAIDKDGWFRTGDLGRIHPDGYFEFLGRSKDVYKVSGENVAPKEVEDVITKHPKVAQAYVVGVPDKLTTETGAAFIELKPGETCTRREIIHWCLERLAKFKVPRHVWFMQPDEWPMTGTRKIQKFKLKEMAIERLSNKDMVEEELDA</sequence>
<dbReference type="GO" id="GO:0006631">
    <property type="term" value="P:fatty acid metabolic process"/>
    <property type="evidence" value="ECO:0007669"/>
    <property type="project" value="TreeGrafter"/>
</dbReference>
<organism evidence="5 6">
    <name type="scientific">Alicyclobacillus macrosporangiidus</name>
    <dbReference type="NCBI Taxonomy" id="392015"/>
    <lineage>
        <taxon>Bacteria</taxon>
        <taxon>Bacillati</taxon>
        <taxon>Bacillota</taxon>
        <taxon>Bacilli</taxon>
        <taxon>Bacillales</taxon>
        <taxon>Alicyclobacillaceae</taxon>
        <taxon>Alicyclobacillus</taxon>
    </lineage>
</organism>
<dbReference type="Proteomes" id="UP000183508">
    <property type="component" value="Unassembled WGS sequence"/>
</dbReference>
<dbReference type="RefSeq" id="WP_245784035.1">
    <property type="nucleotide sequence ID" value="NZ_FPBV01000021.1"/>
</dbReference>
<evidence type="ECO:0000259" key="3">
    <source>
        <dbReference type="Pfam" id="PF00501"/>
    </source>
</evidence>
<comment type="similarity">
    <text evidence="1">Belongs to the ATP-dependent AMP-binding enzyme family.</text>
</comment>
<dbReference type="InterPro" id="IPR020459">
    <property type="entry name" value="AMP-binding"/>
</dbReference>
<dbReference type="PANTHER" id="PTHR43201:SF5">
    <property type="entry name" value="MEDIUM-CHAIN ACYL-COA LIGASE ACSF2, MITOCHONDRIAL"/>
    <property type="match status" value="1"/>
</dbReference>
<dbReference type="Gene3D" id="3.40.50.12780">
    <property type="entry name" value="N-terminal domain of ligase-like"/>
    <property type="match status" value="1"/>
</dbReference>
<dbReference type="Gene3D" id="3.30.300.30">
    <property type="match status" value="1"/>
</dbReference>
<evidence type="ECO:0000256" key="2">
    <source>
        <dbReference type="ARBA" id="ARBA00022598"/>
    </source>
</evidence>
<dbReference type="PANTHER" id="PTHR43201">
    <property type="entry name" value="ACYL-COA SYNTHETASE"/>
    <property type="match status" value="1"/>
</dbReference>
<dbReference type="Pfam" id="PF00501">
    <property type="entry name" value="AMP-binding"/>
    <property type="match status" value="1"/>
</dbReference>
<dbReference type="STRING" id="392015.SAMN05421543_12132"/>
<dbReference type="InterPro" id="IPR020845">
    <property type="entry name" value="AMP-binding_CS"/>
</dbReference>
<accession>A0A1I7KZ74</accession>
<dbReference type="PROSITE" id="PS00455">
    <property type="entry name" value="AMP_BINDING"/>
    <property type="match status" value="1"/>
</dbReference>
<dbReference type="Pfam" id="PF13193">
    <property type="entry name" value="AMP-binding_C"/>
    <property type="match status" value="1"/>
</dbReference>